<accession>A0A0D3KHD1</accession>
<dbReference type="HOGENOM" id="CLU_324515_0_0_1"/>
<dbReference type="Proteomes" id="UP000013827">
    <property type="component" value="Unassembled WGS sequence"/>
</dbReference>
<evidence type="ECO:0000256" key="1">
    <source>
        <dbReference type="SAM" id="MobiDB-lite"/>
    </source>
</evidence>
<keyword evidence="5" id="KW-1185">Reference proteome</keyword>
<evidence type="ECO:0000259" key="3">
    <source>
        <dbReference type="Pfam" id="PF05548"/>
    </source>
</evidence>
<dbReference type="RefSeq" id="XP_005787595.1">
    <property type="nucleotide sequence ID" value="XM_005787538.1"/>
</dbReference>
<organism evidence="4 5">
    <name type="scientific">Emiliania huxleyi (strain CCMP1516)</name>
    <dbReference type="NCBI Taxonomy" id="280463"/>
    <lineage>
        <taxon>Eukaryota</taxon>
        <taxon>Haptista</taxon>
        <taxon>Haptophyta</taxon>
        <taxon>Prymnesiophyceae</taxon>
        <taxon>Isochrysidales</taxon>
        <taxon>Noelaerhabdaceae</taxon>
        <taxon>Emiliania</taxon>
    </lineage>
</organism>
<name>A0A0D3KHD1_EMIH1</name>
<proteinExistence type="predicted"/>
<evidence type="ECO:0000256" key="2">
    <source>
        <dbReference type="SAM" id="Phobius"/>
    </source>
</evidence>
<keyword evidence="2" id="KW-0812">Transmembrane</keyword>
<keyword evidence="2" id="KW-1133">Transmembrane helix</keyword>
<dbReference type="SUPFAM" id="SSF55486">
    <property type="entry name" value="Metalloproteases ('zincins'), catalytic domain"/>
    <property type="match status" value="1"/>
</dbReference>
<keyword evidence="2" id="KW-0472">Membrane</keyword>
<dbReference type="AlphaFoldDB" id="A0A0D3KHD1"/>
<reference evidence="4" key="2">
    <citation type="submission" date="2024-10" db="UniProtKB">
        <authorList>
            <consortium name="EnsemblProtists"/>
        </authorList>
    </citation>
    <scope>IDENTIFICATION</scope>
</reference>
<feature type="transmembrane region" description="Helical" evidence="2">
    <location>
        <begin position="42"/>
        <end position="75"/>
    </location>
</feature>
<feature type="region of interest" description="Disordered" evidence="1">
    <location>
        <begin position="83"/>
        <end position="103"/>
    </location>
</feature>
<dbReference type="KEGG" id="ehx:EMIHUDRAFT_441006"/>
<dbReference type="EnsemblProtists" id="EOD35166">
    <property type="protein sequence ID" value="EOD35166"/>
    <property type="gene ID" value="EMIHUDRAFT_441006"/>
</dbReference>
<feature type="domain" description="Peptidase M11 gametolysin" evidence="3">
    <location>
        <begin position="338"/>
        <end position="597"/>
    </location>
</feature>
<dbReference type="PaxDb" id="2903-EOD35166"/>
<reference evidence="5" key="1">
    <citation type="journal article" date="2013" name="Nature">
        <title>Pan genome of the phytoplankton Emiliania underpins its global distribution.</title>
        <authorList>
            <person name="Read B.A."/>
            <person name="Kegel J."/>
            <person name="Klute M.J."/>
            <person name="Kuo A."/>
            <person name="Lefebvre S.C."/>
            <person name="Maumus F."/>
            <person name="Mayer C."/>
            <person name="Miller J."/>
            <person name="Monier A."/>
            <person name="Salamov A."/>
            <person name="Young J."/>
            <person name="Aguilar M."/>
            <person name="Claverie J.M."/>
            <person name="Frickenhaus S."/>
            <person name="Gonzalez K."/>
            <person name="Herman E.K."/>
            <person name="Lin Y.C."/>
            <person name="Napier J."/>
            <person name="Ogata H."/>
            <person name="Sarno A.F."/>
            <person name="Shmutz J."/>
            <person name="Schroeder D."/>
            <person name="de Vargas C."/>
            <person name="Verret F."/>
            <person name="von Dassow P."/>
            <person name="Valentin K."/>
            <person name="Van de Peer Y."/>
            <person name="Wheeler G."/>
            <person name="Dacks J.B."/>
            <person name="Delwiche C.F."/>
            <person name="Dyhrman S.T."/>
            <person name="Glockner G."/>
            <person name="John U."/>
            <person name="Richards T."/>
            <person name="Worden A.Z."/>
            <person name="Zhang X."/>
            <person name="Grigoriev I.V."/>
            <person name="Allen A.E."/>
            <person name="Bidle K."/>
            <person name="Borodovsky M."/>
            <person name="Bowler C."/>
            <person name="Brownlee C."/>
            <person name="Cock J.M."/>
            <person name="Elias M."/>
            <person name="Gladyshev V.N."/>
            <person name="Groth M."/>
            <person name="Guda C."/>
            <person name="Hadaegh A."/>
            <person name="Iglesias-Rodriguez M.D."/>
            <person name="Jenkins J."/>
            <person name="Jones B.M."/>
            <person name="Lawson T."/>
            <person name="Leese F."/>
            <person name="Lindquist E."/>
            <person name="Lobanov A."/>
            <person name="Lomsadze A."/>
            <person name="Malik S.B."/>
            <person name="Marsh M.E."/>
            <person name="Mackinder L."/>
            <person name="Mock T."/>
            <person name="Mueller-Roeber B."/>
            <person name="Pagarete A."/>
            <person name="Parker M."/>
            <person name="Probert I."/>
            <person name="Quesneville H."/>
            <person name="Raines C."/>
            <person name="Rensing S.A."/>
            <person name="Riano-Pachon D.M."/>
            <person name="Richier S."/>
            <person name="Rokitta S."/>
            <person name="Shiraiwa Y."/>
            <person name="Soanes D.M."/>
            <person name="van der Giezen M."/>
            <person name="Wahlund T.M."/>
            <person name="Williams B."/>
            <person name="Wilson W."/>
            <person name="Wolfe G."/>
            <person name="Wurch L.L."/>
        </authorList>
    </citation>
    <scope>NUCLEOTIDE SEQUENCE</scope>
</reference>
<evidence type="ECO:0000313" key="4">
    <source>
        <dbReference type="EnsemblProtists" id="EOD35166"/>
    </source>
</evidence>
<dbReference type="Pfam" id="PF05548">
    <property type="entry name" value="Peptidase_M11"/>
    <property type="match status" value="1"/>
</dbReference>
<dbReference type="GeneID" id="17280436"/>
<protein>
    <recommendedName>
        <fullName evidence="3">Peptidase M11 gametolysin domain-containing protein</fullName>
    </recommendedName>
</protein>
<dbReference type="InterPro" id="IPR008752">
    <property type="entry name" value="Peptidase_M11"/>
</dbReference>
<sequence>MPTFCMPWLAAGPPKVAAAVAALAVVGTVTWRRNLKAWPPSLAVWVTVAGGAALVAASTTVLFITAAFLVAAVCSWRLFGMAGGRDDKSSSRSAASLEPAERRCRHRTPSQIHHQQFNSHSCLVLLCAFGMLAPCEARPSPPVFPSQPSPHARRELNDRRLSPAVFDYADPKEVATRLNCTFAGVIAEDHFDAGIGAAFGVCEDVAAPHTLHKLAIATQCADFAYGARLSLEVRRVVRAALVAAEAAARNSTLATSTTASASWGIVRVLSNVPATTTPTTIGGLPAPSPRLAASAAATGTAAFSVGTAAFSVGAEPRTFLAIRLEYTDYSPTYCSEACVRDGFTHPSGVRQPGTVEYATELSSYEILEWTSVEVVTVQMGQPVSAIAGCDIFQQVLPATSLALSLMATQHPSVSTTSSTQHIEFWLPHTSVSQCSWGGLGQLGGRYTWEVQYSAGANRNGIRVHELGHNLGLHHSGQMDVDGNALNEYGDYSAVMGSSARNNCPGFVLPNLITLGWLERNTHTRDWGGAAVVAISDLRVDPFASGSAGGALAAGRTYGVRLPVAGSNMAVWVSYRTGAGLDATLSSAVKGRLSVHYAPANGERNTLTYALGFPAVGTPFVVRPQRAWAACSSGGCVHALQMCTAGAAEAMVALVVEDSDDAAIAAAQRLCATPSPPPPSAALMAPPSAPPSAPSPVTFVASAPGGDCIDACSALGSTCVKARFPQTADTIEAAFASMGLGTCTASRRCDAGECPLLGWDGTITGCYYCPDENWYTTNNCYSKAGSRVRMCPCSGELVVPPPPPPSPPPPAPFPCASAVDLGVAALARGAWAQAATRRGRSVARSVVLGDGGGGGGSCQGRLVPLRGGAGLARSRLSRLSAAGVRRVRQAA</sequence>
<evidence type="ECO:0000313" key="5">
    <source>
        <dbReference type="Proteomes" id="UP000013827"/>
    </source>
</evidence>